<keyword evidence="3 6" id="KW-0238">DNA-binding</keyword>
<name>A0A1G5N6D5_AFIMA</name>
<dbReference type="PANTHER" id="PTHR11019:SF159">
    <property type="entry name" value="TRANSCRIPTIONAL REGULATOR-RELATED"/>
    <property type="match status" value="1"/>
</dbReference>
<dbReference type="EMBL" id="FMVW01000002">
    <property type="protein sequence ID" value="SCZ32902.1"/>
    <property type="molecule type" value="Genomic_DNA"/>
</dbReference>
<dbReference type="AlphaFoldDB" id="A0A1G5N6D5"/>
<dbReference type="GO" id="GO:0003700">
    <property type="term" value="F:DNA-binding transcription factor activity"/>
    <property type="evidence" value="ECO:0007669"/>
    <property type="project" value="InterPro"/>
</dbReference>
<accession>A0A1G5N6D5</accession>
<sequence length="269" mass="29959">MKNPPLLPFADDIPRRVIALGTEYRDGQIIAPHNHRRGQLLYGSTGVVMMVTRDGAWVMPPERGMWIPPQVIHEVHMLGRVKIQSLYLLPEAAEAMPARCQVVGISPLMRNLLTEAVALPRDGELNERDAALMRLVEHEMHRLPTLPLSLPLPKTDPLLRLCRSILVRPTPHSTIDEWSETLGLSRRSFTRLFRRETGLSFVAWRQQACLMAALPRLAAGEAVTAVAIDLGYDNPAAFTTMFKRVLGTPPRTYLERQAAPAEGSLGATN</sequence>
<dbReference type="Gene3D" id="2.60.120.10">
    <property type="entry name" value="Jelly Rolls"/>
    <property type="match status" value="1"/>
</dbReference>
<dbReference type="OrthoDB" id="9804543at2"/>
<dbReference type="Gene3D" id="1.10.10.60">
    <property type="entry name" value="Homeodomain-like"/>
    <property type="match status" value="2"/>
</dbReference>
<dbReference type="InterPro" id="IPR014710">
    <property type="entry name" value="RmlC-like_jellyroll"/>
</dbReference>
<dbReference type="Pfam" id="PF02311">
    <property type="entry name" value="AraC_binding"/>
    <property type="match status" value="1"/>
</dbReference>
<gene>
    <name evidence="6" type="ORF">SAMN03080610_01603</name>
</gene>
<evidence type="ECO:0000313" key="7">
    <source>
        <dbReference type="Proteomes" id="UP000199347"/>
    </source>
</evidence>
<dbReference type="SUPFAM" id="SSF51182">
    <property type="entry name" value="RmlC-like cupins"/>
    <property type="match status" value="1"/>
</dbReference>
<dbReference type="CDD" id="cd06124">
    <property type="entry name" value="cupin_NimR-like_N"/>
    <property type="match status" value="1"/>
</dbReference>
<dbReference type="Proteomes" id="UP000199347">
    <property type="component" value="Unassembled WGS sequence"/>
</dbReference>
<dbReference type="FunFam" id="1.10.10.60:FF:000132">
    <property type="entry name" value="AraC family transcriptional regulator"/>
    <property type="match status" value="1"/>
</dbReference>
<proteinExistence type="predicted"/>
<dbReference type="PANTHER" id="PTHR11019">
    <property type="entry name" value="HTH-TYPE TRANSCRIPTIONAL REGULATOR NIMR"/>
    <property type="match status" value="1"/>
</dbReference>
<dbReference type="PROSITE" id="PS01124">
    <property type="entry name" value="HTH_ARAC_FAMILY_2"/>
    <property type="match status" value="1"/>
</dbReference>
<evidence type="ECO:0000259" key="5">
    <source>
        <dbReference type="PROSITE" id="PS01124"/>
    </source>
</evidence>
<dbReference type="GO" id="GO:0043565">
    <property type="term" value="F:sequence-specific DNA binding"/>
    <property type="evidence" value="ECO:0007669"/>
    <property type="project" value="InterPro"/>
</dbReference>
<dbReference type="STRING" id="1120955.SAMN03080610_01603"/>
<dbReference type="InterPro" id="IPR003313">
    <property type="entry name" value="AraC-bd"/>
</dbReference>
<dbReference type="SMART" id="SM00342">
    <property type="entry name" value="HTH_ARAC"/>
    <property type="match status" value="1"/>
</dbReference>
<evidence type="ECO:0000256" key="3">
    <source>
        <dbReference type="ARBA" id="ARBA00023125"/>
    </source>
</evidence>
<keyword evidence="4" id="KW-0804">Transcription</keyword>
<dbReference type="Pfam" id="PF12833">
    <property type="entry name" value="HTH_18"/>
    <property type="match status" value="1"/>
</dbReference>
<reference evidence="6 7" key="1">
    <citation type="submission" date="2016-10" db="EMBL/GenBank/DDBJ databases">
        <authorList>
            <person name="de Groot N.N."/>
        </authorList>
    </citation>
    <scope>NUCLEOTIDE SEQUENCE [LARGE SCALE GENOMIC DNA]</scope>
    <source>
        <strain evidence="6 7">DSM 2698</strain>
    </source>
</reference>
<dbReference type="RefSeq" id="WP_092811281.1">
    <property type="nucleotide sequence ID" value="NZ_FMVW01000002.1"/>
</dbReference>
<feature type="domain" description="HTH araC/xylS-type" evidence="5">
    <location>
        <begin position="156"/>
        <end position="256"/>
    </location>
</feature>
<protein>
    <submittedName>
        <fullName evidence="6">AraC-type DNA-binding protein</fullName>
    </submittedName>
</protein>
<keyword evidence="1" id="KW-0678">Repressor</keyword>
<evidence type="ECO:0000256" key="1">
    <source>
        <dbReference type="ARBA" id="ARBA00022491"/>
    </source>
</evidence>
<keyword evidence="7" id="KW-1185">Reference proteome</keyword>
<dbReference type="InterPro" id="IPR018060">
    <property type="entry name" value="HTH_AraC"/>
</dbReference>
<organism evidence="6 7">
    <name type="scientific">Afifella marina DSM 2698</name>
    <dbReference type="NCBI Taxonomy" id="1120955"/>
    <lineage>
        <taxon>Bacteria</taxon>
        <taxon>Pseudomonadati</taxon>
        <taxon>Pseudomonadota</taxon>
        <taxon>Alphaproteobacteria</taxon>
        <taxon>Hyphomicrobiales</taxon>
        <taxon>Afifellaceae</taxon>
        <taxon>Afifella</taxon>
    </lineage>
</organism>
<dbReference type="InterPro" id="IPR009057">
    <property type="entry name" value="Homeodomain-like_sf"/>
</dbReference>
<dbReference type="InterPro" id="IPR011051">
    <property type="entry name" value="RmlC_Cupin_sf"/>
</dbReference>
<evidence type="ECO:0000256" key="4">
    <source>
        <dbReference type="ARBA" id="ARBA00023163"/>
    </source>
</evidence>
<evidence type="ECO:0000313" key="6">
    <source>
        <dbReference type="EMBL" id="SCZ32902.1"/>
    </source>
</evidence>
<keyword evidence="2" id="KW-0805">Transcription regulation</keyword>
<evidence type="ECO:0000256" key="2">
    <source>
        <dbReference type="ARBA" id="ARBA00023015"/>
    </source>
</evidence>
<dbReference type="SUPFAM" id="SSF46689">
    <property type="entry name" value="Homeodomain-like"/>
    <property type="match status" value="1"/>
</dbReference>